<name>A0A5C3LRG9_9AGAR</name>
<reference evidence="1 2" key="1">
    <citation type="journal article" date="2019" name="Nat. Ecol. Evol.">
        <title>Megaphylogeny resolves global patterns of mushroom evolution.</title>
        <authorList>
            <person name="Varga T."/>
            <person name="Krizsan K."/>
            <person name="Foldi C."/>
            <person name="Dima B."/>
            <person name="Sanchez-Garcia M."/>
            <person name="Sanchez-Ramirez S."/>
            <person name="Szollosi G.J."/>
            <person name="Szarkandi J.G."/>
            <person name="Papp V."/>
            <person name="Albert L."/>
            <person name="Andreopoulos W."/>
            <person name="Angelini C."/>
            <person name="Antonin V."/>
            <person name="Barry K.W."/>
            <person name="Bougher N.L."/>
            <person name="Buchanan P."/>
            <person name="Buyck B."/>
            <person name="Bense V."/>
            <person name="Catcheside P."/>
            <person name="Chovatia M."/>
            <person name="Cooper J."/>
            <person name="Damon W."/>
            <person name="Desjardin D."/>
            <person name="Finy P."/>
            <person name="Geml J."/>
            <person name="Haridas S."/>
            <person name="Hughes K."/>
            <person name="Justo A."/>
            <person name="Karasinski D."/>
            <person name="Kautmanova I."/>
            <person name="Kiss B."/>
            <person name="Kocsube S."/>
            <person name="Kotiranta H."/>
            <person name="LaButti K.M."/>
            <person name="Lechner B.E."/>
            <person name="Liimatainen K."/>
            <person name="Lipzen A."/>
            <person name="Lukacs Z."/>
            <person name="Mihaltcheva S."/>
            <person name="Morgado L.N."/>
            <person name="Niskanen T."/>
            <person name="Noordeloos M.E."/>
            <person name="Ohm R.A."/>
            <person name="Ortiz-Santana B."/>
            <person name="Ovrebo C."/>
            <person name="Racz N."/>
            <person name="Riley R."/>
            <person name="Savchenko A."/>
            <person name="Shiryaev A."/>
            <person name="Soop K."/>
            <person name="Spirin V."/>
            <person name="Szebenyi C."/>
            <person name="Tomsovsky M."/>
            <person name="Tulloss R.E."/>
            <person name="Uehling J."/>
            <person name="Grigoriev I.V."/>
            <person name="Vagvolgyi C."/>
            <person name="Papp T."/>
            <person name="Martin F.M."/>
            <person name="Miettinen O."/>
            <person name="Hibbett D.S."/>
            <person name="Nagy L.G."/>
        </authorList>
    </citation>
    <scope>NUCLEOTIDE SEQUENCE [LARGE SCALE GENOMIC DNA]</scope>
    <source>
        <strain evidence="1 2">CBS 166.37</strain>
    </source>
</reference>
<dbReference type="Proteomes" id="UP000308652">
    <property type="component" value="Unassembled WGS sequence"/>
</dbReference>
<proteinExistence type="predicted"/>
<accession>A0A5C3LRG9</accession>
<dbReference type="EMBL" id="ML213621">
    <property type="protein sequence ID" value="TFK35405.1"/>
    <property type="molecule type" value="Genomic_DNA"/>
</dbReference>
<dbReference type="AlphaFoldDB" id="A0A5C3LRG9"/>
<evidence type="ECO:0000313" key="2">
    <source>
        <dbReference type="Proteomes" id="UP000308652"/>
    </source>
</evidence>
<evidence type="ECO:0000313" key="1">
    <source>
        <dbReference type="EMBL" id="TFK35405.1"/>
    </source>
</evidence>
<keyword evidence="2" id="KW-1185">Reference proteome</keyword>
<organism evidence="1 2">
    <name type="scientific">Crucibulum laeve</name>
    <dbReference type="NCBI Taxonomy" id="68775"/>
    <lineage>
        <taxon>Eukaryota</taxon>
        <taxon>Fungi</taxon>
        <taxon>Dikarya</taxon>
        <taxon>Basidiomycota</taxon>
        <taxon>Agaricomycotina</taxon>
        <taxon>Agaricomycetes</taxon>
        <taxon>Agaricomycetidae</taxon>
        <taxon>Agaricales</taxon>
        <taxon>Agaricineae</taxon>
        <taxon>Nidulariaceae</taxon>
        <taxon>Crucibulum</taxon>
    </lineage>
</organism>
<sequence>MTIIYVPSACLTSRPLIPFRARPTSFIKVHFTPLSSNGYLHIGIIIRMPLHSLDLPQ</sequence>
<gene>
    <name evidence="1" type="ORF">BDQ12DRAFT_688089</name>
</gene>
<protein>
    <submittedName>
        <fullName evidence="1">Uncharacterized protein</fullName>
    </submittedName>
</protein>